<name>W6PCF2_9BACE</name>
<organism evidence="1 2">
    <name type="scientific">Bacteroides xylanisolvens SD CC 1b</name>
    <dbReference type="NCBI Taxonomy" id="702447"/>
    <lineage>
        <taxon>Bacteria</taxon>
        <taxon>Pseudomonadati</taxon>
        <taxon>Bacteroidota</taxon>
        <taxon>Bacteroidia</taxon>
        <taxon>Bacteroidales</taxon>
        <taxon>Bacteroidaceae</taxon>
        <taxon>Bacteroides</taxon>
    </lineage>
</organism>
<accession>W6PCF2</accession>
<dbReference type="Pfam" id="PF13148">
    <property type="entry name" value="DUF3987"/>
    <property type="match status" value="1"/>
</dbReference>
<dbReference type="Proteomes" id="UP000019380">
    <property type="component" value="Unassembled WGS sequence"/>
</dbReference>
<dbReference type="RefSeq" id="WP_004314641.1">
    <property type="nucleotide sequence ID" value="NZ_ADKP01000062.1"/>
</dbReference>
<proteinExistence type="predicted"/>
<gene>
    <name evidence="1" type="ORF">BN890_31070</name>
</gene>
<evidence type="ECO:0008006" key="3">
    <source>
        <dbReference type="Google" id="ProtNLM"/>
    </source>
</evidence>
<reference evidence="1 2" key="1">
    <citation type="submission" date="2013-12" db="EMBL/GenBank/DDBJ databases">
        <title>Improved hybrid genome assemblies of Bacteroides xylanisolvens SD CC 1b and Bacteroides xylanisolvens SD CC 2a using Illumina and 454 Sequencing.</title>
        <authorList>
            <person name="Ramaraj T."/>
            <person name="Sundararajan A."/>
            <person name="Mudge J."/>
            <person name="Schilkey F.D."/>
            <person name="Delvecchio V."/>
            <person name="Donlon M."/>
            <person name="Ziemer C."/>
        </authorList>
    </citation>
    <scope>NUCLEOTIDE SEQUENCE [LARGE SCALE GENOMIC DNA]</scope>
</reference>
<comment type="caution">
    <text evidence="1">The sequence shown here is derived from an EMBL/GenBank/DDBJ whole genome shotgun (WGS) entry which is preliminary data.</text>
</comment>
<protein>
    <recommendedName>
        <fullName evidence="3">DUF3987 domain-containing protein</fullName>
    </recommendedName>
</protein>
<dbReference type="AlphaFoldDB" id="W6PCF2"/>
<dbReference type="EMBL" id="CBXG010000035">
    <property type="protein sequence ID" value="CDM05517.1"/>
    <property type="molecule type" value="Genomic_DNA"/>
</dbReference>
<evidence type="ECO:0000313" key="1">
    <source>
        <dbReference type="EMBL" id="CDM05517.1"/>
    </source>
</evidence>
<evidence type="ECO:0000313" key="2">
    <source>
        <dbReference type="Proteomes" id="UP000019380"/>
    </source>
</evidence>
<sequence length="461" mass="53760">MNETRITAKGIMEDADKLINQVCKSQFPVEIFPTMIRKIIWKMKEALTYPVDYTASSMLVAIAVGIGNTHALKFKSEWTVKDILYMALVGRPGANKSHPLRTVLRPYFEFDMEQYRKFSEELNRYNKIMEMNKKERLEQGYETAPTSPVRKRFLVSDITQEAMVKALAENRRGICLYMDELQAWVKNFTRYSNGSEEQFYISLFNGSFYISDRKGDTNNNCIDDPFACIIGTIQPTILTEMLKGSKSNNGFAERILFAIPEEQEKSYWNDTDMDASYYDDWHNIIQKLIHLKISTDETGRVIPTTIEYEPEAKKLLLEWQRNWTDMINEEESDKKKGIYSKFEIFIHRFCIIIQVCKWLCNEGSADKVDFDTVTKAIKLVDYYKGTALLVNDMMNGIFLTAKQKELLDKLPEEFSRAEGLEIAIQQEWNPSTFDRFLKKASTKYLIHRHGHYQKALDKMPN</sequence>
<dbReference type="InterPro" id="IPR025048">
    <property type="entry name" value="DUF3987"/>
</dbReference>